<keyword evidence="2" id="KW-0540">Nuclease</keyword>
<evidence type="ECO:0000256" key="4">
    <source>
        <dbReference type="ARBA" id="ARBA00022932"/>
    </source>
</evidence>
<keyword evidence="5" id="KW-0808">Transferase</keyword>
<dbReference type="PROSITE" id="PS00116">
    <property type="entry name" value="DNA_POLYMERASE_B"/>
    <property type="match status" value="1"/>
</dbReference>
<gene>
    <name evidence="5" type="ORF">BP39_09</name>
</gene>
<dbReference type="OrthoDB" id="372at10239"/>
<evidence type="ECO:0000313" key="6">
    <source>
        <dbReference type="Proteomes" id="UP000202710"/>
    </source>
</evidence>
<keyword evidence="3" id="KW-0378">Hydrolase</keyword>
<dbReference type="GO" id="GO:0004518">
    <property type="term" value="F:nuclease activity"/>
    <property type="evidence" value="ECO:0007669"/>
    <property type="project" value="UniProtKB-KW"/>
</dbReference>
<reference evidence="6" key="1">
    <citation type="submission" date="2014-08" db="EMBL/GenBank/DDBJ databases">
        <authorList>
            <person name="Mandeville R."/>
        </authorList>
    </citation>
    <scope>NUCLEOTIDE SEQUENCE [LARGE SCALE GENOMIC DNA]</scope>
</reference>
<dbReference type="Gene3D" id="3.90.1600.10">
    <property type="entry name" value="Palm domain of DNA polymerase"/>
    <property type="match status" value="2"/>
</dbReference>
<evidence type="ECO:0000313" key="5">
    <source>
        <dbReference type="EMBL" id="AIT13810.1"/>
    </source>
</evidence>
<name>A0A185AMW4_9CAUD</name>
<dbReference type="Proteomes" id="UP000202710">
    <property type="component" value="Segment"/>
</dbReference>
<proteinExistence type="predicted"/>
<dbReference type="GO" id="GO:0016787">
    <property type="term" value="F:hydrolase activity"/>
    <property type="evidence" value="ECO:0007669"/>
    <property type="project" value="UniProtKB-KW"/>
</dbReference>
<dbReference type="GO" id="GO:0003887">
    <property type="term" value="F:DNA-directed DNA polymerase activity"/>
    <property type="evidence" value="ECO:0007669"/>
    <property type="project" value="UniProtKB-KW"/>
</dbReference>
<dbReference type="InterPro" id="IPR043502">
    <property type="entry name" value="DNA/RNA_pol_sf"/>
</dbReference>
<protein>
    <recommendedName>
        <fullName evidence="1">DNA-directed DNA polymerase</fullName>
        <ecNumber evidence="1">2.7.7.7</ecNumber>
    </recommendedName>
</protein>
<dbReference type="InterPro" id="IPR017964">
    <property type="entry name" value="DNA-dir_DNA_pol_B_CS"/>
</dbReference>
<accession>A0A185AMW4</accession>
<evidence type="ECO:0000256" key="3">
    <source>
        <dbReference type="ARBA" id="ARBA00022801"/>
    </source>
</evidence>
<keyword evidence="4" id="KW-0239">DNA-directed DNA polymerase</keyword>
<dbReference type="GO" id="GO:0003676">
    <property type="term" value="F:nucleic acid binding"/>
    <property type="evidence" value="ECO:0007669"/>
    <property type="project" value="InterPro"/>
</dbReference>
<dbReference type="GeneID" id="29078813"/>
<sequence>MGLLECMKYHKHERRMILYWDIETLAYNKVNGRKKPTKYKNVTYSVAIGWFNGYEIDVEVFPSFESFYDAFYTYVKRRDTITKSKTDIIMIAHNCNKYDNHFLLKDTMRYFDNITRENIYLKSAEENEHTLKMQEATILAKNQNVILEKRVKSSINLDLTMFLNGFKINIIDNFMKTNTSIATLGKKLLDGGYLTDDQLKTDFNYTIFDKDNDMSDSEAYDYAVKCFAKLTPEQLTYIHNDVIILGMCHIHYSDIFPNFDYNKLTFSLNIMESYLNNQMTRFQLLNQYQDIKISYTHYHFHDMNFYDYIKSFYRGGLNMYNTKYINKLIDEPCFSIDINSSYPYVMYHEKIPTWLYFYEHYSEPTLIPTFLDDDNYFSLYKIDKDVFNNDLLIKIKSRVLRQMIVKYYNNDNDYVNINTNTLRMIQDITGIDCTHIRVNSFVIYECEYFHARDIIFQNYFIKTQGKLKNKINMTSPYDYHITDDINEHPYSNDEVMLSKVVLNGLYGIPALRSHFNLFRLDDNNELYNIINGYKNTERNILFSTFVTSRSLYNLLVPFQYLTENEIDDNFIYCDTDSLYMKSVVKPLLNPSLFDPIALGKWDIENEQIDKMFVLNHKKYAYEVNGKIKIASAGIPKSAFDTSVDFETFVREQFFDGAIIENNKSIYNEQGTISIYPSKTEIVCGNVYDEYFTDELNMKREFILKDARENFDHSQFDDILYIESDIGSFSLNDLFPVVRSVHNKSDLHILKREHDELKKATVK</sequence>
<dbReference type="InterPro" id="IPR023211">
    <property type="entry name" value="DNA_pol_palm_dom_sf"/>
</dbReference>
<organism evidence="5 6">
    <name type="scientific">Staphylococcus phage BP39</name>
    <dbReference type="NCBI Taxonomy" id="1543206"/>
    <lineage>
        <taxon>Viruses</taxon>
        <taxon>Duplodnaviria</taxon>
        <taxon>Heunggongvirae</taxon>
        <taxon>Uroviricota</taxon>
        <taxon>Caudoviricetes</taxon>
        <taxon>Rountreeviridae</taxon>
        <taxon>Rakietenvirinae</taxon>
        <taxon>Rosenblumvirus</taxon>
        <taxon>Rosenblumvirus BP39</taxon>
    </lineage>
</organism>
<dbReference type="RefSeq" id="YP_009283984.1">
    <property type="nucleotide sequence ID" value="NC_031046.1"/>
</dbReference>
<dbReference type="EMBL" id="KM366100">
    <property type="protein sequence ID" value="AIT13810.1"/>
    <property type="molecule type" value="Genomic_DNA"/>
</dbReference>
<evidence type="ECO:0000256" key="1">
    <source>
        <dbReference type="ARBA" id="ARBA00012417"/>
    </source>
</evidence>
<dbReference type="EC" id="2.7.7.7" evidence="1"/>
<keyword evidence="6" id="KW-1185">Reference proteome</keyword>
<keyword evidence="5" id="KW-0548">Nucleotidyltransferase</keyword>
<dbReference type="SUPFAM" id="SSF56672">
    <property type="entry name" value="DNA/RNA polymerases"/>
    <property type="match status" value="1"/>
</dbReference>
<dbReference type="GO" id="GO:0000166">
    <property type="term" value="F:nucleotide binding"/>
    <property type="evidence" value="ECO:0007669"/>
    <property type="project" value="InterPro"/>
</dbReference>
<dbReference type="KEGG" id="vg:29078813"/>
<evidence type="ECO:0000256" key="2">
    <source>
        <dbReference type="ARBA" id="ARBA00022722"/>
    </source>
</evidence>